<evidence type="ECO:0000256" key="12">
    <source>
        <dbReference type="SAM" id="MobiDB-lite"/>
    </source>
</evidence>
<evidence type="ECO:0000256" key="3">
    <source>
        <dbReference type="ARBA" id="ARBA00010457"/>
    </source>
</evidence>
<dbReference type="GO" id="GO:0000911">
    <property type="term" value="P:cytokinesis by cell plate formation"/>
    <property type="evidence" value="ECO:0007669"/>
    <property type="project" value="InterPro"/>
</dbReference>
<sequence length="882" mass="95930">MDNRPRQVYLRQSSGGTPTSPMTSSPSRHVRSGSVGLSNVRKAQTKAAAQRLAAVMSNQTADEEDDDDDRIATGAGVIGFGGAGRAARPRSPLPKSRHTPVMTNQSTEEENSEDDDYGLVSGSASIGLAGGRAMQSRSPMKQEIVNQPANEDNDEDTDFGMVSSRARIGLGGGRAMRSRSPLTKPTPQRHRQDIANQPSNEDDDEDNDYGLVSGAASIGLAKGRAMRSHSPMTKITPPRNRQEIMNQSANEDNNEDDNYGLVSGKASIGLAGGRSTRSPSLMAKATFQKRTQMMMNSPADEDNDEDDLSYASSLARSKASICNASGRGTRSPSPLAVCTNQEELSSGHSTFGLRSHFSMNSEEQPLSARSIVERPSSLRSQFSVSSEEQPLSARSIVERPSPINSVEHPFSIPSVLARQSSQLSDSIEQPLSARSMSALRPNIRVKTPTHMSIRPASSDNLRDMRYIEALKFCNLIYSIRLSVASLYLLTFFFLFSFSTLVKVALRTAGYSYGRKIRTKSKTARDEATALDLLQEAENEIKSLRILTQRMILTQEEMVPILSCIHAEIARAKHEYWSSFAPLPVEIVLAAGQRAKEEISSESNDAEEREKLLEDLKNLSGDGNIESMLLVEKGLRELASLKVEDAVALAMAQHRRPNPLKTDEVKLPTEGQFEAFELSKDEYEDTRFKQAWLTYFWRRAKHHGIETDIADERLQFWISHSSRGVLRSHRKMVKAVVVLNSSEGVKGTVNFTQEGDGPTTVTGTLCGLKPGLHGFHVHALGDTTNGCMSTGPHFNPASKEHGAPEDENRHAGDLGNVNVGDDGTVSFTIVDKQIPLTGPHSIVGRAVVVHADPDDLGKGGHELSKSTGNAGGRLACGVIGLQA</sequence>
<evidence type="ECO:0000256" key="7">
    <source>
        <dbReference type="ARBA" id="ARBA00022862"/>
    </source>
</evidence>
<evidence type="ECO:0000313" key="16">
    <source>
        <dbReference type="Proteomes" id="UP001064489"/>
    </source>
</evidence>
<feature type="transmembrane region" description="Helical" evidence="13">
    <location>
        <begin position="484"/>
        <end position="505"/>
    </location>
</feature>
<dbReference type="GO" id="GO:0071457">
    <property type="term" value="P:cellular response to ozone"/>
    <property type="evidence" value="ECO:0007669"/>
    <property type="project" value="UniProtKB-ARBA"/>
</dbReference>
<evidence type="ECO:0000256" key="10">
    <source>
        <dbReference type="ARBA" id="ARBA00049204"/>
    </source>
</evidence>
<feature type="coiled-coil region" evidence="11">
    <location>
        <begin position="526"/>
        <end position="553"/>
    </location>
</feature>
<dbReference type="PRINTS" id="PR00068">
    <property type="entry name" value="CUZNDISMTASE"/>
</dbReference>
<dbReference type="PANTHER" id="PTHR31762">
    <property type="entry name" value="FAS-BINDING FACTOR-LIKE PROTEIN"/>
    <property type="match status" value="1"/>
</dbReference>
<feature type="compositionally biased region" description="Acidic residues" evidence="12">
    <location>
        <begin position="107"/>
        <end position="117"/>
    </location>
</feature>
<evidence type="ECO:0000256" key="2">
    <source>
        <dbReference type="ARBA" id="ARBA00001947"/>
    </source>
</evidence>
<comment type="caution">
    <text evidence="15">The sequence shown here is derived from an EMBL/GenBank/DDBJ whole genome shotgun (WGS) entry which is preliminary data.</text>
</comment>
<dbReference type="PANTHER" id="PTHR31762:SF10">
    <property type="entry name" value="FAS-BINDING FACTOR-LIKE PROTEIN"/>
    <property type="match status" value="1"/>
</dbReference>
<accession>A0AAD5J7K4</accession>
<evidence type="ECO:0000256" key="13">
    <source>
        <dbReference type="SAM" id="Phobius"/>
    </source>
</evidence>
<dbReference type="PROSITE" id="PS00087">
    <property type="entry name" value="SOD_CU_ZN_1"/>
    <property type="match status" value="1"/>
</dbReference>
<evidence type="ECO:0000256" key="1">
    <source>
        <dbReference type="ARBA" id="ARBA00001935"/>
    </source>
</evidence>
<gene>
    <name evidence="15" type="ORF">LWI28_021426</name>
</gene>
<protein>
    <recommendedName>
        <fullName evidence="4">superoxide dismutase</fullName>
        <ecNumber evidence="4">1.15.1.1</ecNumber>
    </recommendedName>
</protein>
<organism evidence="15 16">
    <name type="scientific">Acer negundo</name>
    <name type="common">Box elder</name>
    <dbReference type="NCBI Taxonomy" id="4023"/>
    <lineage>
        <taxon>Eukaryota</taxon>
        <taxon>Viridiplantae</taxon>
        <taxon>Streptophyta</taxon>
        <taxon>Embryophyta</taxon>
        <taxon>Tracheophyta</taxon>
        <taxon>Spermatophyta</taxon>
        <taxon>Magnoliopsida</taxon>
        <taxon>eudicotyledons</taxon>
        <taxon>Gunneridae</taxon>
        <taxon>Pentapetalae</taxon>
        <taxon>rosids</taxon>
        <taxon>malvids</taxon>
        <taxon>Sapindales</taxon>
        <taxon>Sapindaceae</taxon>
        <taxon>Hippocastanoideae</taxon>
        <taxon>Acereae</taxon>
        <taxon>Acer</taxon>
    </lineage>
</organism>
<evidence type="ECO:0000256" key="4">
    <source>
        <dbReference type="ARBA" id="ARBA00012682"/>
    </source>
</evidence>
<dbReference type="GO" id="GO:0071493">
    <property type="term" value="P:cellular response to UV-B"/>
    <property type="evidence" value="ECO:0007669"/>
    <property type="project" value="UniProtKB-ARBA"/>
</dbReference>
<dbReference type="GO" id="GO:0071472">
    <property type="term" value="P:cellular response to salt stress"/>
    <property type="evidence" value="ECO:0007669"/>
    <property type="project" value="UniProtKB-ARBA"/>
</dbReference>
<proteinExistence type="inferred from homology"/>
<comment type="cofactor">
    <cofactor evidence="1">
        <name>Cu cation</name>
        <dbReference type="ChEBI" id="CHEBI:23378"/>
    </cofactor>
</comment>
<keyword evidence="9" id="KW-0186">Copper</keyword>
<feature type="domain" description="Superoxide dismutase copper/zinc binding" evidence="14">
    <location>
        <begin position="744"/>
        <end position="878"/>
    </location>
</feature>
<dbReference type="AlphaFoldDB" id="A0AAD5J7K4"/>
<dbReference type="GO" id="GO:0004784">
    <property type="term" value="F:superoxide dismutase activity"/>
    <property type="evidence" value="ECO:0007669"/>
    <property type="project" value="UniProtKB-EC"/>
</dbReference>
<dbReference type="EC" id="1.15.1.1" evidence="4"/>
<dbReference type="EMBL" id="JAJSOW010000100">
    <property type="protein sequence ID" value="KAI9186832.1"/>
    <property type="molecule type" value="Genomic_DNA"/>
</dbReference>
<evidence type="ECO:0000313" key="15">
    <source>
        <dbReference type="EMBL" id="KAI9186832.1"/>
    </source>
</evidence>
<comment type="similarity">
    <text evidence="3">Belongs to the Cu-Zn superoxide dismutase family.</text>
</comment>
<name>A0AAD5J7K4_ACENE</name>
<dbReference type="InterPro" id="IPR001424">
    <property type="entry name" value="SOD_Cu_Zn_dom"/>
</dbReference>
<feature type="compositionally biased region" description="Low complexity" evidence="12">
    <location>
        <begin position="13"/>
        <end position="27"/>
    </location>
</feature>
<dbReference type="Pfam" id="PF00080">
    <property type="entry name" value="Sod_Cu"/>
    <property type="match status" value="1"/>
</dbReference>
<keyword evidence="13" id="KW-0812">Transmembrane</keyword>
<dbReference type="InterPro" id="IPR040321">
    <property type="entry name" value="SCD2-like"/>
</dbReference>
<dbReference type="GO" id="GO:0046872">
    <property type="term" value="F:metal ion binding"/>
    <property type="evidence" value="ECO:0007669"/>
    <property type="project" value="UniProtKB-KW"/>
</dbReference>
<keyword evidence="7" id="KW-0049">Antioxidant</keyword>
<feature type="compositionally biased region" description="Low complexity" evidence="12">
    <location>
        <begin position="41"/>
        <end position="54"/>
    </location>
</feature>
<comment type="catalytic activity">
    <reaction evidence="10">
        <text>2 superoxide + 2 H(+) = H2O2 + O2</text>
        <dbReference type="Rhea" id="RHEA:20696"/>
        <dbReference type="ChEBI" id="CHEBI:15378"/>
        <dbReference type="ChEBI" id="CHEBI:15379"/>
        <dbReference type="ChEBI" id="CHEBI:16240"/>
        <dbReference type="ChEBI" id="CHEBI:18421"/>
        <dbReference type="EC" id="1.15.1.1"/>
    </reaction>
</comment>
<evidence type="ECO:0000256" key="9">
    <source>
        <dbReference type="ARBA" id="ARBA00023008"/>
    </source>
</evidence>
<feature type="region of interest" description="Disordered" evidence="12">
    <location>
        <begin position="129"/>
        <end position="241"/>
    </location>
</feature>
<dbReference type="InterPro" id="IPR018152">
    <property type="entry name" value="SOD_Cu/Zn_BS"/>
</dbReference>
<keyword evidence="5" id="KW-0479">Metal-binding</keyword>
<dbReference type="CDD" id="cd00305">
    <property type="entry name" value="Cu-Zn_Superoxide_Dismutase"/>
    <property type="match status" value="1"/>
</dbReference>
<dbReference type="InterPro" id="IPR036423">
    <property type="entry name" value="SOD-like_Cu/Zn_dom_sf"/>
</dbReference>
<feature type="region of interest" description="Disordered" evidence="12">
    <location>
        <begin position="1"/>
        <end position="117"/>
    </location>
</feature>
<keyword evidence="13" id="KW-0472">Membrane</keyword>
<evidence type="ECO:0000259" key="14">
    <source>
        <dbReference type="Pfam" id="PF00080"/>
    </source>
</evidence>
<dbReference type="Proteomes" id="UP001064489">
    <property type="component" value="Chromosome 3"/>
</dbReference>
<evidence type="ECO:0000256" key="5">
    <source>
        <dbReference type="ARBA" id="ARBA00022723"/>
    </source>
</evidence>
<feature type="compositionally biased region" description="Polar residues" evidence="12">
    <location>
        <begin position="135"/>
        <end position="150"/>
    </location>
</feature>
<evidence type="ECO:0000256" key="11">
    <source>
        <dbReference type="SAM" id="Coils"/>
    </source>
</evidence>
<dbReference type="PROSITE" id="PS00332">
    <property type="entry name" value="SOD_CU_ZN_2"/>
    <property type="match status" value="1"/>
</dbReference>
<keyword evidence="8" id="KW-0560">Oxidoreductase</keyword>
<feature type="coiled-coil region" evidence="11">
    <location>
        <begin position="588"/>
        <end position="618"/>
    </location>
</feature>
<keyword evidence="11" id="KW-0175">Coiled coil</keyword>
<reference evidence="15" key="1">
    <citation type="journal article" date="2022" name="Plant J.">
        <title>Strategies of tolerance reflected in two North American maple genomes.</title>
        <authorList>
            <person name="McEvoy S.L."/>
            <person name="Sezen U.U."/>
            <person name="Trouern-Trend A."/>
            <person name="McMahon S.M."/>
            <person name="Schaberg P.G."/>
            <person name="Yang J."/>
            <person name="Wegrzyn J.L."/>
            <person name="Swenson N.G."/>
        </authorList>
    </citation>
    <scope>NUCLEOTIDE SEQUENCE</scope>
    <source>
        <strain evidence="15">91603</strain>
    </source>
</reference>
<evidence type="ECO:0000256" key="6">
    <source>
        <dbReference type="ARBA" id="ARBA00022833"/>
    </source>
</evidence>
<dbReference type="SUPFAM" id="SSF49329">
    <property type="entry name" value="Cu,Zn superoxide dismutase-like"/>
    <property type="match status" value="1"/>
</dbReference>
<dbReference type="GO" id="GO:0071484">
    <property type="term" value="P:cellular response to light intensity"/>
    <property type="evidence" value="ECO:0007669"/>
    <property type="project" value="UniProtKB-ARBA"/>
</dbReference>
<keyword evidence="16" id="KW-1185">Reference proteome</keyword>
<evidence type="ECO:0000256" key="8">
    <source>
        <dbReference type="ARBA" id="ARBA00023002"/>
    </source>
</evidence>
<keyword evidence="13" id="KW-1133">Transmembrane helix</keyword>
<comment type="cofactor">
    <cofactor evidence="2">
        <name>Zn(2+)</name>
        <dbReference type="ChEBI" id="CHEBI:29105"/>
    </cofactor>
</comment>
<reference evidence="15" key="2">
    <citation type="submission" date="2023-02" db="EMBL/GenBank/DDBJ databases">
        <authorList>
            <person name="Swenson N.G."/>
            <person name="Wegrzyn J.L."/>
            <person name="Mcevoy S.L."/>
        </authorList>
    </citation>
    <scope>NUCLEOTIDE SEQUENCE</scope>
    <source>
        <strain evidence="15">91603</strain>
        <tissue evidence="15">Leaf</tissue>
    </source>
</reference>
<dbReference type="Gene3D" id="2.60.40.200">
    <property type="entry name" value="Superoxide dismutase, copper/zinc binding domain"/>
    <property type="match status" value="1"/>
</dbReference>
<keyword evidence="6" id="KW-0862">Zinc</keyword>
<dbReference type="FunFam" id="2.60.40.200:FF:000001">
    <property type="entry name" value="Superoxide dismutase [Cu-Zn]"/>
    <property type="match status" value="1"/>
</dbReference>